<reference evidence="2" key="1">
    <citation type="submission" date="2021-02" db="EMBL/GenBank/DDBJ databases">
        <authorList>
            <person name="Dougan E. K."/>
            <person name="Rhodes N."/>
            <person name="Thang M."/>
            <person name="Chan C."/>
        </authorList>
    </citation>
    <scope>NUCLEOTIDE SEQUENCE</scope>
</reference>
<dbReference type="EMBL" id="CAJNDS010002381">
    <property type="protein sequence ID" value="CAE7456267.1"/>
    <property type="molecule type" value="Genomic_DNA"/>
</dbReference>
<evidence type="ECO:0000256" key="1">
    <source>
        <dbReference type="SAM" id="MobiDB-lite"/>
    </source>
</evidence>
<feature type="region of interest" description="Disordered" evidence="1">
    <location>
        <begin position="283"/>
        <end position="306"/>
    </location>
</feature>
<keyword evidence="3" id="KW-1185">Reference proteome</keyword>
<sequence length="323" mass="35250">MRWILLDQWQEHARTVKQAAEAKSVCSQQAALPASTVATGADASAQVLQLEHAEVEAIGSGPAQALTALSRDSMQWGARVGGGFRHELSEMLVARREQAARRLVSSLLAGSFEGFLRTALRAWRKVQAEAALMRAELDGTRASEAASLSKLREELQDARSHMLSEAEAAIKAQEMLTTLSHEPVQSWRHELSEMFMARREQAARRLVSSLLASSFEVFLRAALRAWWKAKADANAMASSLVLMRFFSAWCQKVASRQEKLLRRVVSAWAAYAAHNSTELSRAGGAANAPAARHPTPSSGSSSGAAAAAWDRFHDMDLDSEPEL</sequence>
<comment type="caution">
    <text evidence="2">The sequence shown here is derived from an EMBL/GenBank/DDBJ whole genome shotgun (WGS) entry which is preliminary data.</text>
</comment>
<gene>
    <name evidence="2" type="ORF">SNAT2548_LOCUS25154</name>
</gene>
<evidence type="ECO:0000313" key="3">
    <source>
        <dbReference type="Proteomes" id="UP000604046"/>
    </source>
</evidence>
<proteinExistence type="predicted"/>
<dbReference type="OrthoDB" id="10520157at2759"/>
<name>A0A812RXS2_9DINO</name>
<organism evidence="2 3">
    <name type="scientific">Symbiodinium natans</name>
    <dbReference type="NCBI Taxonomy" id="878477"/>
    <lineage>
        <taxon>Eukaryota</taxon>
        <taxon>Sar</taxon>
        <taxon>Alveolata</taxon>
        <taxon>Dinophyceae</taxon>
        <taxon>Suessiales</taxon>
        <taxon>Symbiodiniaceae</taxon>
        <taxon>Symbiodinium</taxon>
    </lineage>
</organism>
<protein>
    <submittedName>
        <fullName evidence="2">Uncharacterized protein</fullName>
    </submittedName>
</protein>
<accession>A0A812RXS2</accession>
<dbReference type="Proteomes" id="UP000604046">
    <property type="component" value="Unassembled WGS sequence"/>
</dbReference>
<dbReference type="AlphaFoldDB" id="A0A812RXS2"/>
<evidence type="ECO:0000313" key="2">
    <source>
        <dbReference type="EMBL" id="CAE7456267.1"/>
    </source>
</evidence>